<accession>A0A8J9YSR6</accession>
<organism evidence="3 4">
    <name type="scientific">Branchiostoma lanceolatum</name>
    <name type="common">Common lancelet</name>
    <name type="synonym">Amphioxus lanceolatum</name>
    <dbReference type="NCBI Taxonomy" id="7740"/>
    <lineage>
        <taxon>Eukaryota</taxon>
        <taxon>Metazoa</taxon>
        <taxon>Chordata</taxon>
        <taxon>Cephalochordata</taxon>
        <taxon>Leptocardii</taxon>
        <taxon>Amphioxiformes</taxon>
        <taxon>Branchiostomatidae</taxon>
        <taxon>Branchiostoma</taxon>
    </lineage>
</organism>
<proteinExistence type="predicted"/>
<dbReference type="InterPro" id="IPR044822">
    <property type="entry name" value="Myb_DNA-bind_4"/>
</dbReference>
<dbReference type="InterPro" id="IPR027417">
    <property type="entry name" value="P-loop_NTPase"/>
</dbReference>
<evidence type="ECO:0000259" key="2">
    <source>
        <dbReference type="Pfam" id="PF25273"/>
    </source>
</evidence>
<dbReference type="Gene3D" id="3.40.50.300">
    <property type="entry name" value="P-loop containing nucleotide triphosphate hydrolases"/>
    <property type="match status" value="1"/>
</dbReference>
<dbReference type="OrthoDB" id="691673at2759"/>
<dbReference type="Pfam" id="PF13837">
    <property type="entry name" value="Myb_DNA-bind_4"/>
    <property type="match status" value="1"/>
</dbReference>
<name>A0A8J9YSR6_BRALA</name>
<keyword evidence="4" id="KW-1185">Reference proteome</keyword>
<gene>
    <name evidence="3" type="primary">ZSCAN29</name>
    <name evidence="3" type="ORF">BLAG_LOCUS4656</name>
</gene>
<dbReference type="InterPro" id="IPR057191">
    <property type="entry name" value="DUF7869"/>
</dbReference>
<dbReference type="Proteomes" id="UP000838412">
    <property type="component" value="Chromosome 11"/>
</dbReference>
<dbReference type="Gene3D" id="1.10.10.60">
    <property type="entry name" value="Homeodomain-like"/>
    <property type="match status" value="1"/>
</dbReference>
<dbReference type="AlphaFoldDB" id="A0A8J9YSR6"/>
<sequence>MPNRDKIKQKQQNRGKTTCLVGVAGVAKKNAAAAAESASNLTKITFNLQAAGAQSDQLVLQGILALISDQVLEARQYGVSAMSLCDPSPSEEARIMEGKVQLMFTNPETLVLDPKWRDLLMAERFQHNIIGIVVDHVHKTPSCCDCCGQGYREVTYPYCLKDMDFDDYVKKPSSCMDQNTFLLKKDHKYYYQAKFKGSYRNQNVYKEVAAEMAKNGFSKTWKQCRSKVKNLKVKYRKVRDHNENSGAGRVTCPFYDILHALWKDDPSIRPRFTVDSMGGSDADNGEGGAGEGSAFLTLVRSVYLLVGHTDKYIDQFFCRIATELQNRDAITVDELVDVTSDSSQTRVLKEVNAKSDVTAFLEIRSVFVPFVDGMVEQLATRIQQFSAHTCCALLLIPSNLHNLREDHIMQLQQY</sequence>
<evidence type="ECO:0000259" key="1">
    <source>
        <dbReference type="Pfam" id="PF13837"/>
    </source>
</evidence>
<evidence type="ECO:0000313" key="4">
    <source>
        <dbReference type="Proteomes" id="UP000838412"/>
    </source>
</evidence>
<evidence type="ECO:0000313" key="3">
    <source>
        <dbReference type="EMBL" id="CAH1240839.1"/>
    </source>
</evidence>
<dbReference type="EMBL" id="OV696696">
    <property type="protein sequence ID" value="CAH1240839.1"/>
    <property type="molecule type" value="Genomic_DNA"/>
</dbReference>
<dbReference type="PANTHER" id="PTHR47595">
    <property type="entry name" value="HEAT SHOCK 70 KDA PROTEIN 14"/>
    <property type="match status" value="1"/>
</dbReference>
<dbReference type="Pfam" id="PF25273">
    <property type="entry name" value="DUF7869"/>
    <property type="match status" value="1"/>
</dbReference>
<feature type="domain" description="DUF7869" evidence="2">
    <location>
        <begin position="299"/>
        <end position="376"/>
    </location>
</feature>
<protein>
    <submittedName>
        <fullName evidence="3">ZSCAN29 protein</fullName>
    </submittedName>
</protein>
<dbReference type="PANTHER" id="PTHR47595:SF1">
    <property type="entry name" value="MYB_SANT-LIKE DNA-BINDING DOMAIN-CONTAINING PROTEIN"/>
    <property type="match status" value="1"/>
</dbReference>
<feature type="domain" description="Myb/SANT-like DNA-binding" evidence="1">
    <location>
        <begin position="188"/>
        <end position="261"/>
    </location>
</feature>
<reference evidence="3" key="1">
    <citation type="submission" date="2022-01" db="EMBL/GenBank/DDBJ databases">
        <authorList>
            <person name="Braso-Vives M."/>
        </authorList>
    </citation>
    <scope>NUCLEOTIDE SEQUENCE</scope>
</reference>